<sequence>MVRLASLIVLIALAGCETTQGRLSEAKVTEAVAKMSIDLPDLPEACVAETGRAYPKAAEPWVVLQKRWEILADNRDRLSADCQKWWDDYRAAIAGAEKARAP</sequence>
<evidence type="ECO:0000313" key="1">
    <source>
        <dbReference type="EMBL" id="MBP1852100.1"/>
    </source>
</evidence>
<name>A0ABS4E2D4_9HYPH</name>
<dbReference type="PROSITE" id="PS51257">
    <property type="entry name" value="PROKAR_LIPOPROTEIN"/>
    <property type="match status" value="1"/>
</dbReference>
<gene>
    <name evidence="1" type="ORF">J2Z17_003555</name>
</gene>
<reference evidence="1 2" key="1">
    <citation type="submission" date="2021-03" db="EMBL/GenBank/DDBJ databases">
        <title>Genomic Encyclopedia of Type Strains, Phase IV (KMG-IV): sequencing the most valuable type-strain genomes for metagenomic binning, comparative biology and taxonomic classification.</title>
        <authorList>
            <person name="Goeker M."/>
        </authorList>
    </citation>
    <scope>NUCLEOTIDE SEQUENCE [LARGE SCALE GENOMIC DNA]</scope>
    <source>
        <strain evidence="1 2">DSM 21600</strain>
    </source>
</reference>
<proteinExistence type="predicted"/>
<comment type="caution">
    <text evidence="1">The sequence shown here is derived from an EMBL/GenBank/DDBJ whole genome shotgun (WGS) entry which is preliminary data.</text>
</comment>
<keyword evidence="2" id="KW-1185">Reference proteome</keyword>
<accession>A0ABS4E2D4</accession>
<organism evidence="1 2">
    <name type="scientific">Rhizobium halophytocola</name>
    <dbReference type="NCBI Taxonomy" id="735519"/>
    <lineage>
        <taxon>Bacteria</taxon>
        <taxon>Pseudomonadati</taxon>
        <taxon>Pseudomonadota</taxon>
        <taxon>Alphaproteobacteria</taxon>
        <taxon>Hyphomicrobiales</taxon>
        <taxon>Rhizobiaceae</taxon>
        <taxon>Rhizobium/Agrobacterium group</taxon>
        <taxon>Rhizobium</taxon>
    </lineage>
</organism>
<protein>
    <submittedName>
        <fullName evidence="1">Uncharacterized protein</fullName>
    </submittedName>
</protein>
<dbReference type="RefSeq" id="WP_209946948.1">
    <property type="nucleotide sequence ID" value="NZ_JAGGJU010000010.1"/>
</dbReference>
<evidence type="ECO:0000313" key="2">
    <source>
        <dbReference type="Proteomes" id="UP000759443"/>
    </source>
</evidence>
<dbReference type="EMBL" id="JAGGJU010000010">
    <property type="protein sequence ID" value="MBP1852100.1"/>
    <property type="molecule type" value="Genomic_DNA"/>
</dbReference>
<dbReference type="Proteomes" id="UP000759443">
    <property type="component" value="Unassembled WGS sequence"/>
</dbReference>